<dbReference type="SUPFAM" id="SSF101473">
    <property type="entry name" value="DhaL-like"/>
    <property type="match status" value="1"/>
</dbReference>
<dbReference type="SMART" id="SM01120">
    <property type="entry name" value="Dak2"/>
    <property type="match status" value="1"/>
</dbReference>
<dbReference type="AlphaFoldDB" id="A0A7G6SX73"/>
<dbReference type="EMBL" id="CP050296">
    <property type="protein sequence ID" value="QND59105.1"/>
    <property type="molecule type" value="Genomic_DNA"/>
</dbReference>
<dbReference type="InterPro" id="IPR004007">
    <property type="entry name" value="DhaL_dom"/>
</dbReference>
<evidence type="ECO:0000256" key="1">
    <source>
        <dbReference type="ARBA" id="ARBA00022679"/>
    </source>
</evidence>
<name>A0A7G6SX73_9HYPH</name>
<gene>
    <name evidence="4" type="primary">dhaL</name>
    <name evidence="4" type="ORF">HB778_22860</name>
</gene>
<dbReference type="Gene3D" id="1.25.40.340">
    <property type="match status" value="1"/>
</dbReference>
<evidence type="ECO:0000313" key="4">
    <source>
        <dbReference type="EMBL" id="QND59105.1"/>
    </source>
</evidence>
<protein>
    <submittedName>
        <fullName evidence="4">Dihydroxyacetone kinase subunit L</fullName>
    </submittedName>
</protein>
<dbReference type="PANTHER" id="PTHR28629">
    <property type="entry name" value="TRIOKINASE/FMN CYCLASE"/>
    <property type="match status" value="1"/>
</dbReference>
<evidence type="ECO:0000256" key="2">
    <source>
        <dbReference type="ARBA" id="ARBA00022777"/>
    </source>
</evidence>
<dbReference type="InterPro" id="IPR012737">
    <property type="entry name" value="DhaK_L_YcgS"/>
</dbReference>
<dbReference type="RefSeq" id="WP_183457162.1">
    <property type="nucleotide sequence ID" value="NZ_CP050296.1"/>
</dbReference>
<dbReference type="FunFam" id="1.25.40.340:FF:000002">
    <property type="entry name" value="Dihydroxyacetone kinase, L subunit"/>
    <property type="match status" value="1"/>
</dbReference>
<dbReference type="GO" id="GO:0019563">
    <property type="term" value="P:glycerol catabolic process"/>
    <property type="evidence" value="ECO:0007669"/>
    <property type="project" value="TreeGrafter"/>
</dbReference>
<feature type="domain" description="DhaL" evidence="3">
    <location>
        <begin position="6"/>
        <end position="208"/>
    </location>
</feature>
<dbReference type="Proteomes" id="UP000515465">
    <property type="component" value="Chromosome"/>
</dbReference>
<dbReference type="PANTHER" id="PTHR28629:SF4">
    <property type="entry name" value="TRIOKINASE_FMN CYCLASE"/>
    <property type="match status" value="1"/>
</dbReference>
<dbReference type="InterPro" id="IPR050861">
    <property type="entry name" value="Dihydroxyacetone_Kinase"/>
</dbReference>
<accession>A0A7G6SX73</accession>
<dbReference type="GO" id="GO:0004371">
    <property type="term" value="F:glycerone kinase activity"/>
    <property type="evidence" value="ECO:0007669"/>
    <property type="project" value="InterPro"/>
</dbReference>
<proteinExistence type="predicted"/>
<sequence>MTIDAANLKRMFEAIAVAIEADKDRLCQLDGVIGDADHGIAMELGFNAVRDALAPLDLAATEPTALLNTAAKSFLNAVGASSGPLYATAFMRAASAVKGKATLVEADFIALFQAMAQGIKDRGKAEPGEKTMVDAWQPAAEAAAAANLAGKTLAESLKAALAAAESGAEATKDMIAAKGRSSRLGERSLGHMDPGAASAVTVIGAMTKSLTSAL</sequence>
<dbReference type="PROSITE" id="PS51480">
    <property type="entry name" value="DHAL"/>
    <property type="match status" value="1"/>
</dbReference>
<reference evidence="4" key="1">
    <citation type="journal article" date="2020" name="Mol. Plant Microbe Interact.">
        <title>Complete genome sequences of four natural Pseudomonas isolates that catabolize a wide range of aromatic compounds relevant to lignin valorization.</title>
        <authorList>
            <person name="Hatmaker E.A."/>
            <person name="Presle G."/>
            <person name="Cannon O."/>
            <person name="Guss A.M."/>
            <person name="Elkins J.G."/>
        </authorList>
    </citation>
    <scope>NUCLEOTIDE SEQUENCE</scope>
    <source>
        <strain evidence="4">583</strain>
    </source>
</reference>
<evidence type="ECO:0000313" key="5">
    <source>
        <dbReference type="Proteomes" id="UP000515465"/>
    </source>
</evidence>
<organism evidence="4 5">
    <name type="scientific">Mesorhizobium huakuii</name>
    <dbReference type="NCBI Taxonomy" id="28104"/>
    <lineage>
        <taxon>Bacteria</taxon>
        <taxon>Pseudomonadati</taxon>
        <taxon>Pseudomonadota</taxon>
        <taxon>Alphaproteobacteria</taxon>
        <taxon>Hyphomicrobiales</taxon>
        <taxon>Phyllobacteriaceae</taxon>
        <taxon>Mesorhizobium</taxon>
    </lineage>
</organism>
<dbReference type="GO" id="GO:0005829">
    <property type="term" value="C:cytosol"/>
    <property type="evidence" value="ECO:0007669"/>
    <property type="project" value="TreeGrafter"/>
</dbReference>
<dbReference type="NCBIfam" id="TIGR02365">
    <property type="entry name" value="dha_L_ycgS"/>
    <property type="match status" value="1"/>
</dbReference>
<evidence type="ECO:0000259" key="3">
    <source>
        <dbReference type="PROSITE" id="PS51480"/>
    </source>
</evidence>
<dbReference type="Pfam" id="PF02734">
    <property type="entry name" value="Dak2"/>
    <property type="match status" value="1"/>
</dbReference>
<keyword evidence="2 4" id="KW-0418">Kinase</keyword>
<keyword evidence="1" id="KW-0808">Transferase</keyword>
<dbReference type="InterPro" id="IPR036117">
    <property type="entry name" value="DhaL_dom_sf"/>
</dbReference>